<evidence type="ECO:0000313" key="1">
    <source>
        <dbReference type="EMBL" id="EQC56937.1"/>
    </source>
</evidence>
<evidence type="ECO:0000313" key="2">
    <source>
        <dbReference type="Proteomes" id="UP000015854"/>
    </source>
</evidence>
<dbReference type="Proteomes" id="UP000015854">
    <property type="component" value="Unassembled WGS sequence"/>
</dbReference>
<comment type="caution">
    <text evidence="1">The sequence shown here is derived from an EMBL/GenBank/DDBJ whole genome shotgun (WGS) entry which is preliminary data.</text>
</comment>
<reference evidence="1 2" key="1">
    <citation type="journal article" date="2013" name="ISME J.">
        <title>Multifactorial diversity sustains microbial community stability.</title>
        <authorList>
            <person name="Erkus O."/>
            <person name="de Jager V.C."/>
            <person name="Spus M."/>
            <person name="van Alen-Boerrigter I.J."/>
            <person name="van Rijswijck I.M."/>
            <person name="Hazelwood L."/>
            <person name="Janssen P.W."/>
            <person name="van Hijum S.A."/>
            <person name="Kleerebezem M."/>
            <person name="Smid E.J."/>
        </authorList>
    </citation>
    <scope>NUCLEOTIDE SEQUENCE [LARGE SCALE GENOMIC DNA]</scope>
    <source>
        <strain evidence="1 2">TIFN6</strain>
    </source>
</reference>
<dbReference type="PATRIC" id="fig|1234876.3.peg.1050"/>
<gene>
    <name evidence="1" type="ORF">LLT6_01530</name>
</gene>
<dbReference type="EMBL" id="ATBB01000235">
    <property type="protein sequence ID" value="EQC56937.1"/>
    <property type="molecule type" value="Genomic_DNA"/>
</dbReference>
<dbReference type="AlphaFoldDB" id="T0SD67"/>
<sequence>MEIHININKDLSEDTVNFSIKEMTPELSQIINNLQNLNFKIVANRSGKNYQLDFNDIVTIYSENKK</sequence>
<proteinExistence type="predicted"/>
<name>T0SD67_LACLC</name>
<organism evidence="1 2">
    <name type="scientific">Lactococcus cremoris subsp. cremoris TIFN6</name>
    <dbReference type="NCBI Taxonomy" id="1234876"/>
    <lineage>
        <taxon>Bacteria</taxon>
        <taxon>Bacillati</taxon>
        <taxon>Bacillota</taxon>
        <taxon>Bacilli</taxon>
        <taxon>Lactobacillales</taxon>
        <taxon>Streptococcaceae</taxon>
        <taxon>Lactococcus</taxon>
        <taxon>Lactococcus cremoris subsp. cremoris</taxon>
    </lineage>
</organism>
<accession>T0SD67</accession>
<protein>
    <submittedName>
        <fullName evidence="1">Uncharacterized protein</fullName>
    </submittedName>
</protein>